<protein>
    <submittedName>
        <fullName evidence="1">Uncharacterized protein</fullName>
    </submittedName>
</protein>
<proteinExistence type="predicted"/>
<sequence length="156" mass="16699">MTLDATKPTDEELVSVLPSYIRANRAAINVIESVLGGDVVTPTTLLCPAGITYLSVGVDLSASEIEVVRISASAAITINQIRLGTNGQIKILIFQDSNISLMDGTKLTGQFYLNQLPVGSNFAASVDDVLALINIGGDGISEYGWWKELWRTISVK</sequence>
<gene>
    <name evidence="1" type="ORF">TM448A01074_0013</name>
</gene>
<evidence type="ECO:0000313" key="1">
    <source>
        <dbReference type="EMBL" id="QJA48663.1"/>
    </source>
</evidence>
<organism evidence="1">
    <name type="scientific">viral metagenome</name>
    <dbReference type="NCBI Taxonomy" id="1070528"/>
    <lineage>
        <taxon>unclassified sequences</taxon>
        <taxon>metagenomes</taxon>
        <taxon>organismal metagenomes</taxon>
    </lineage>
</organism>
<dbReference type="EMBL" id="MT144095">
    <property type="protein sequence ID" value="QJA48663.1"/>
    <property type="molecule type" value="Genomic_DNA"/>
</dbReference>
<reference evidence="1" key="1">
    <citation type="submission" date="2020-03" db="EMBL/GenBank/DDBJ databases">
        <title>The deep terrestrial virosphere.</title>
        <authorList>
            <person name="Holmfeldt K."/>
            <person name="Nilsson E."/>
            <person name="Simone D."/>
            <person name="Lopez-Fernandez M."/>
            <person name="Wu X."/>
            <person name="de Brujin I."/>
            <person name="Lundin D."/>
            <person name="Andersson A."/>
            <person name="Bertilsson S."/>
            <person name="Dopson M."/>
        </authorList>
    </citation>
    <scope>NUCLEOTIDE SEQUENCE</scope>
    <source>
        <strain evidence="1">TM448A01074</strain>
    </source>
</reference>
<accession>A0A6H1ZL63</accession>
<dbReference type="AlphaFoldDB" id="A0A6H1ZL63"/>
<name>A0A6H1ZL63_9ZZZZ</name>